<protein>
    <submittedName>
        <fullName evidence="2">Uncharacterized protein</fullName>
    </submittedName>
</protein>
<dbReference type="Proteomes" id="UP001180020">
    <property type="component" value="Unassembled WGS sequence"/>
</dbReference>
<proteinExistence type="predicted"/>
<dbReference type="PANTHER" id="PTHR35694">
    <property type="entry name" value="DENEDDYLASE"/>
    <property type="match status" value="1"/>
</dbReference>
<organism evidence="2 3">
    <name type="scientific">Acorus calamus</name>
    <name type="common">Sweet flag</name>
    <dbReference type="NCBI Taxonomy" id="4465"/>
    <lineage>
        <taxon>Eukaryota</taxon>
        <taxon>Viridiplantae</taxon>
        <taxon>Streptophyta</taxon>
        <taxon>Embryophyta</taxon>
        <taxon>Tracheophyta</taxon>
        <taxon>Spermatophyta</taxon>
        <taxon>Magnoliopsida</taxon>
        <taxon>Liliopsida</taxon>
        <taxon>Acoraceae</taxon>
        <taxon>Acorus</taxon>
    </lineage>
</organism>
<dbReference type="EMBL" id="JAUJYO010000001">
    <property type="protein sequence ID" value="KAK1325051.1"/>
    <property type="molecule type" value="Genomic_DNA"/>
</dbReference>
<comment type="caution">
    <text evidence="2">The sequence shown here is derived from an EMBL/GenBank/DDBJ whole genome shotgun (WGS) entry which is preliminary data.</text>
</comment>
<feature type="region of interest" description="Disordered" evidence="1">
    <location>
        <begin position="43"/>
        <end position="74"/>
    </location>
</feature>
<accession>A0AAV9FHE2</accession>
<reference evidence="2" key="1">
    <citation type="journal article" date="2023" name="Nat. Commun.">
        <title>Diploid and tetraploid genomes of Acorus and the evolution of monocots.</title>
        <authorList>
            <person name="Ma L."/>
            <person name="Liu K.W."/>
            <person name="Li Z."/>
            <person name="Hsiao Y.Y."/>
            <person name="Qi Y."/>
            <person name="Fu T."/>
            <person name="Tang G.D."/>
            <person name="Zhang D."/>
            <person name="Sun W.H."/>
            <person name="Liu D.K."/>
            <person name="Li Y."/>
            <person name="Chen G.Z."/>
            <person name="Liu X.D."/>
            <person name="Liao X.Y."/>
            <person name="Jiang Y.T."/>
            <person name="Yu X."/>
            <person name="Hao Y."/>
            <person name="Huang J."/>
            <person name="Zhao X.W."/>
            <person name="Ke S."/>
            <person name="Chen Y.Y."/>
            <person name="Wu W.L."/>
            <person name="Hsu J.L."/>
            <person name="Lin Y.F."/>
            <person name="Huang M.D."/>
            <person name="Li C.Y."/>
            <person name="Huang L."/>
            <person name="Wang Z.W."/>
            <person name="Zhao X."/>
            <person name="Zhong W.Y."/>
            <person name="Peng D.H."/>
            <person name="Ahmad S."/>
            <person name="Lan S."/>
            <person name="Zhang J.S."/>
            <person name="Tsai W.C."/>
            <person name="Van de Peer Y."/>
            <person name="Liu Z.J."/>
        </authorList>
    </citation>
    <scope>NUCLEOTIDE SEQUENCE</scope>
    <source>
        <strain evidence="2">CP</strain>
    </source>
</reference>
<keyword evidence="3" id="KW-1185">Reference proteome</keyword>
<reference evidence="2" key="2">
    <citation type="submission" date="2023-06" db="EMBL/GenBank/DDBJ databases">
        <authorList>
            <person name="Ma L."/>
            <person name="Liu K.-W."/>
            <person name="Li Z."/>
            <person name="Hsiao Y.-Y."/>
            <person name="Qi Y."/>
            <person name="Fu T."/>
            <person name="Tang G."/>
            <person name="Zhang D."/>
            <person name="Sun W.-H."/>
            <person name="Liu D.-K."/>
            <person name="Li Y."/>
            <person name="Chen G.-Z."/>
            <person name="Liu X.-D."/>
            <person name="Liao X.-Y."/>
            <person name="Jiang Y.-T."/>
            <person name="Yu X."/>
            <person name="Hao Y."/>
            <person name="Huang J."/>
            <person name="Zhao X.-W."/>
            <person name="Ke S."/>
            <person name="Chen Y.-Y."/>
            <person name="Wu W.-L."/>
            <person name="Hsu J.-L."/>
            <person name="Lin Y.-F."/>
            <person name="Huang M.-D."/>
            <person name="Li C.-Y."/>
            <person name="Huang L."/>
            <person name="Wang Z.-W."/>
            <person name="Zhao X."/>
            <person name="Zhong W.-Y."/>
            <person name="Peng D.-H."/>
            <person name="Ahmad S."/>
            <person name="Lan S."/>
            <person name="Zhang J.-S."/>
            <person name="Tsai W.-C."/>
            <person name="Van De Peer Y."/>
            <person name="Liu Z.-J."/>
        </authorList>
    </citation>
    <scope>NUCLEOTIDE SEQUENCE</scope>
    <source>
        <strain evidence="2">CP</strain>
        <tissue evidence="2">Leaves</tissue>
    </source>
</reference>
<evidence type="ECO:0000256" key="1">
    <source>
        <dbReference type="SAM" id="MobiDB-lite"/>
    </source>
</evidence>
<name>A0AAV9FHE2_ACOCL</name>
<feature type="compositionally biased region" description="Low complexity" evidence="1">
    <location>
        <begin position="43"/>
        <end position="56"/>
    </location>
</feature>
<gene>
    <name evidence="2" type="ORF">QJS10_CPA01g02078</name>
</gene>
<dbReference type="AlphaFoldDB" id="A0AAV9FHE2"/>
<evidence type="ECO:0000313" key="3">
    <source>
        <dbReference type="Proteomes" id="UP001180020"/>
    </source>
</evidence>
<dbReference type="PANTHER" id="PTHR35694:SF1">
    <property type="entry name" value="DENEDDYLASE"/>
    <property type="match status" value="1"/>
</dbReference>
<sequence length="593" mass="65730">MQTNRQYQFIEEPRYFKQLQADENQNLQSVRLPLLIFSTTPSRTPTSVSLTSIARPPSRRRRRLPPPRALRASAKADDDILRSVVESGGGGRERGFLPAVRTYENDLARLLLVGDVAADQAMTAAAADGGKTAGEHVASGLPTMVVETVFPGSNADERSTVSTRLFLPANKVKEKASKLRSRLSADVLSSTSSKNILAMTFRQVVLRRLWSFDLTVFHAGTERDMGDLANTREVPMFFTVGSSDRRVLSVLAEAVCACALECAKNDFDASVGVGSPSNIFHWFKKLRRIASNDSSVCICVISEDEMVRNARNLVEKFRPFKGRFESGEMEVKQRWWQSPNRLRLNKVGGPEIAAWVDEYVPAYRIQLDADKFKDVGLANILDMYYEDYYTIPDKQLSCGLTSEISTLSRFKSSSWIKPFVTLIGGGVLLSVAVLAQLCWPNLWKPKLSSLLHHEISVSDSNFSHTQPVEVAELEAMCTSVVKKIKDTLGWPGDIMDDPRIGAWAGELPGHLGVMVVTTIDGRVIGFQPTNRIAVNHWAGNPLAKVLYEGRKLSPGILETSLKIPLPKKIVLIELLMSVNPESQFVLARPIQSP</sequence>
<evidence type="ECO:0000313" key="2">
    <source>
        <dbReference type="EMBL" id="KAK1325051.1"/>
    </source>
</evidence>